<organism evidence="1 2">
    <name type="scientific">Acaulospora colombiana</name>
    <dbReference type="NCBI Taxonomy" id="27376"/>
    <lineage>
        <taxon>Eukaryota</taxon>
        <taxon>Fungi</taxon>
        <taxon>Fungi incertae sedis</taxon>
        <taxon>Mucoromycota</taxon>
        <taxon>Glomeromycotina</taxon>
        <taxon>Glomeromycetes</taxon>
        <taxon>Diversisporales</taxon>
        <taxon>Acaulosporaceae</taxon>
        <taxon>Acaulospora</taxon>
    </lineage>
</organism>
<feature type="non-terminal residue" evidence="1">
    <location>
        <position position="1"/>
    </location>
</feature>
<evidence type="ECO:0000313" key="1">
    <source>
        <dbReference type="EMBL" id="CAG8713190.1"/>
    </source>
</evidence>
<accession>A0ACA9PK40</accession>
<reference evidence="1" key="1">
    <citation type="submission" date="2021-06" db="EMBL/GenBank/DDBJ databases">
        <authorList>
            <person name="Kallberg Y."/>
            <person name="Tangrot J."/>
            <person name="Rosling A."/>
        </authorList>
    </citation>
    <scope>NUCLEOTIDE SEQUENCE</scope>
    <source>
        <strain evidence="1">CL356</strain>
    </source>
</reference>
<dbReference type="EMBL" id="CAJVPT010035982">
    <property type="protein sequence ID" value="CAG8713190.1"/>
    <property type="molecule type" value="Genomic_DNA"/>
</dbReference>
<sequence length="161" mass="18372">AFIPNPDNKPYVNRINGIRHDNRAVNLEWITPKENAKHKIFPNNSRSSRRVVQKTLDGDVVKIWNSITLATGGWSWMYYEDYVQHDPNEKWREIELDSRKSEFRNQNNESGVNNGEDSNNSNVANVAPTHSDNEISNHRVNVPTRRASQNGSDISMPDASG</sequence>
<keyword evidence="2" id="KW-1185">Reference proteome</keyword>
<comment type="caution">
    <text evidence="1">The sequence shown here is derived from an EMBL/GenBank/DDBJ whole genome shotgun (WGS) entry which is preliminary data.</text>
</comment>
<name>A0ACA9PK40_9GLOM</name>
<evidence type="ECO:0000313" key="2">
    <source>
        <dbReference type="Proteomes" id="UP000789525"/>
    </source>
</evidence>
<dbReference type="Proteomes" id="UP000789525">
    <property type="component" value="Unassembled WGS sequence"/>
</dbReference>
<feature type="non-terminal residue" evidence="1">
    <location>
        <position position="161"/>
    </location>
</feature>
<proteinExistence type="predicted"/>
<gene>
    <name evidence="1" type="ORF">ACOLOM_LOCUS10778</name>
</gene>
<protein>
    <submittedName>
        <fullName evidence="1">587_t:CDS:1</fullName>
    </submittedName>
</protein>